<evidence type="ECO:0000313" key="3">
    <source>
        <dbReference type="Proteomes" id="UP000824469"/>
    </source>
</evidence>
<keyword evidence="3" id="KW-1185">Reference proteome</keyword>
<evidence type="ECO:0000313" key="2">
    <source>
        <dbReference type="EMBL" id="KAH9294899.1"/>
    </source>
</evidence>
<feature type="non-terminal residue" evidence="2">
    <location>
        <position position="81"/>
    </location>
</feature>
<sequence>RMLPVLQTHETMAGLAVIEVQFDDEDIMTLSSLYVTGLSYVAEIPQITLDHGLLMARAEQWHSKSQCFHLPTGEMTITLED</sequence>
<dbReference type="AlphaFoldDB" id="A0AA38CDC1"/>
<comment type="caution">
    <text evidence="2">The sequence shown here is derived from an EMBL/GenBank/DDBJ whole genome shotgun (WGS) entry which is preliminary data.</text>
</comment>
<reference evidence="2 3" key="1">
    <citation type="journal article" date="2021" name="Nat. Plants">
        <title>The Taxus genome provides insights into paclitaxel biosynthesis.</title>
        <authorList>
            <person name="Xiong X."/>
            <person name="Gou J."/>
            <person name="Liao Q."/>
            <person name="Li Y."/>
            <person name="Zhou Q."/>
            <person name="Bi G."/>
            <person name="Li C."/>
            <person name="Du R."/>
            <person name="Wang X."/>
            <person name="Sun T."/>
            <person name="Guo L."/>
            <person name="Liang H."/>
            <person name="Lu P."/>
            <person name="Wu Y."/>
            <person name="Zhang Z."/>
            <person name="Ro D.K."/>
            <person name="Shang Y."/>
            <person name="Huang S."/>
            <person name="Yan J."/>
        </authorList>
    </citation>
    <scope>NUCLEOTIDE SEQUENCE [LARGE SCALE GENOMIC DNA]</scope>
    <source>
        <strain evidence="2">Ta-2019</strain>
    </source>
</reference>
<feature type="domain" description="Aminotransferase-like plant mobile" evidence="1">
    <location>
        <begin position="39"/>
        <end position="81"/>
    </location>
</feature>
<dbReference type="Proteomes" id="UP000824469">
    <property type="component" value="Unassembled WGS sequence"/>
</dbReference>
<gene>
    <name evidence="2" type="ORF">KI387_038487</name>
</gene>
<feature type="non-terminal residue" evidence="2">
    <location>
        <position position="1"/>
    </location>
</feature>
<organism evidence="2 3">
    <name type="scientific">Taxus chinensis</name>
    <name type="common">Chinese yew</name>
    <name type="synonym">Taxus wallichiana var. chinensis</name>
    <dbReference type="NCBI Taxonomy" id="29808"/>
    <lineage>
        <taxon>Eukaryota</taxon>
        <taxon>Viridiplantae</taxon>
        <taxon>Streptophyta</taxon>
        <taxon>Embryophyta</taxon>
        <taxon>Tracheophyta</taxon>
        <taxon>Spermatophyta</taxon>
        <taxon>Pinopsida</taxon>
        <taxon>Pinidae</taxon>
        <taxon>Conifers II</taxon>
        <taxon>Cupressales</taxon>
        <taxon>Taxaceae</taxon>
        <taxon>Taxus</taxon>
    </lineage>
</organism>
<evidence type="ECO:0000259" key="1">
    <source>
        <dbReference type="Pfam" id="PF10536"/>
    </source>
</evidence>
<dbReference type="EMBL" id="JAHRHJ020000011">
    <property type="protein sequence ID" value="KAH9294899.1"/>
    <property type="molecule type" value="Genomic_DNA"/>
</dbReference>
<name>A0AA38CDC1_TAXCH</name>
<protein>
    <recommendedName>
        <fullName evidence="1">Aminotransferase-like plant mobile domain-containing protein</fullName>
    </recommendedName>
</protein>
<proteinExistence type="predicted"/>
<dbReference type="Pfam" id="PF10536">
    <property type="entry name" value="PMD"/>
    <property type="match status" value="1"/>
</dbReference>
<accession>A0AA38CDC1</accession>
<dbReference type="InterPro" id="IPR019557">
    <property type="entry name" value="AminoTfrase-like_pln_mobile"/>
</dbReference>